<dbReference type="InterPro" id="IPR052557">
    <property type="entry name" value="CAP/Cytokinesis_protein"/>
</dbReference>
<evidence type="ECO:0000313" key="3">
    <source>
        <dbReference type="EMBL" id="KAK3390540.1"/>
    </source>
</evidence>
<feature type="compositionally biased region" description="Low complexity" evidence="1">
    <location>
        <begin position="126"/>
        <end position="142"/>
    </location>
</feature>
<organism evidence="3 4">
    <name type="scientific">Podospora didyma</name>
    <dbReference type="NCBI Taxonomy" id="330526"/>
    <lineage>
        <taxon>Eukaryota</taxon>
        <taxon>Fungi</taxon>
        <taxon>Dikarya</taxon>
        <taxon>Ascomycota</taxon>
        <taxon>Pezizomycotina</taxon>
        <taxon>Sordariomycetes</taxon>
        <taxon>Sordariomycetidae</taxon>
        <taxon>Sordariales</taxon>
        <taxon>Podosporaceae</taxon>
        <taxon>Podospora</taxon>
    </lineage>
</organism>
<dbReference type="AlphaFoldDB" id="A0AAE0P009"/>
<feature type="compositionally biased region" description="Polar residues" evidence="1">
    <location>
        <begin position="175"/>
        <end position="188"/>
    </location>
</feature>
<evidence type="ECO:0000256" key="1">
    <source>
        <dbReference type="SAM" id="MobiDB-lite"/>
    </source>
</evidence>
<feature type="compositionally biased region" description="Basic and acidic residues" evidence="1">
    <location>
        <begin position="208"/>
        <end position="223"/>
    </location>
</feature>
<proteinExistence type="predicted"/>
<feature type="compositionally biased region" description="Low complexity" evidence="1">
    <location>
        <begin position="156"/>
        <end position="174"/>
    </location>
</feature>
<dbReference type="InterPro" id="IPR038765">
    <property type="entry name" value="Papain-like_cys_pep_sf"/>
</dbReference>
<feature type="compositionally biased region" description="Polar residues" evidence="1">
    <location>
        <begin position="49"/>
        <end position="67"/>
    </location>
</feature>
<feature type="compositionally biased region" description="Low complexity" evidence="1">
    <location>
        <begin position="252"/>
        <end position="273"/>
    </location>
</feature>
<dbReference type="Pfam" id="PF01841">
    <property type="entry name" value="Transglut_core"/>
    <property type="match status" value="1"/>
</dbReference>
<dbReference type="Gene3D" id="3.10.620.30">
    <property type="match status" value="1"/>
</dbReference>
<name>A0AAE0P009_9PEZI</name>
<dbReference type="GO" id="GO:0005737">
    <property type="term" value="C:cytoplasm"/>
    <property type="evidence" value="ECO:0007669"/>
    <property type="project" value="TreeGrafter"/>
</dbReference>
<dbReference type="EMBL" id="JAULSW010000002">
    <property type="protein sequence ID" value="KAK3390540.1"/>
    <property type="molecule type" value="Genomic_DNA"/>
</dbReference>
<protein>
    <recommendedName>
        <fullName evidence="2">Transglutaminase-like domain-containing protein</fullName>
    </recommendedName>
</protein>
<reference evidence="3" key="1">
    <citation type="journal article" date="2023" name="Mol. Phylogenet. Evol.">
        <title>Genome-scale phylogeny and comparative genomics of the fungal order Sordariales.</title>
        <authorList>
            <person name="Hensen N."/>
            <person name="Bonometti L."/>
            <person name="Westerberg I."/>
            <person name="Brannstrom I.O."/>
            <person name="Guillou S."/>
            <person name="Cros-Aarteil S."/>
            <person name="Calhoun S."/>
            <person name="Haridas S."/>
            <person name="Kuo A."/>
            <person name="Mondo S."/>
            <person name="Pangilinan J."/>
            <person name="Riley R."/>
            <person name="LaButti K."/>
            <person name="Andreopoulos B."/>
            <person name="Lipzen A."/>
            <person name="Chen C."/>
            <person name="Yan M."/>
            <person name="Daum C."/>
            <person name="Ng V."/>
            <person name="Clum A."/>
            <person name="Steindorff A."/>
            <person name="Ohm R.A."/>
            <person name="Martin F."/>
            <person name="Silar P."/>
            <person name="Natvig D.O."/>
            <person name="Lalanne C."/>
            <person name="Gautier V."/>
            <person name="Ament-Velasquez S.L."/>
            <person name="Kruys A."/>
            <person name="Hutchinson M.I."/>
            <person name="Powell A.J."/>
            <person name="Barry K."/>
            <person name="Miller A.N."/>
            <person name="Grigoriev I.V."/>
            <person name="Debuchy R."/>
            <person name="Gladieux P."/>
            <person name="Hiltunen Thoren M."/>
            <person name="Johannesson H."/>
        </authorList>
    </citation>
    <scope>NUCLEOTIDE SEQUENCE</scope>
    <source>
        <strain evidence="3">CBS 232.78</strain>
    </source>
</reference>
<evidence type="ECO:0000259" key="2">
    <source>
        <dbReference type="Pfam" id="PF01841"/>
    </source>
</evidence>
<feature type="domain" description="Transglutaminase-like" evidence="2">
    <location>
        <begin position="373"/>
        <end position="482"/>
    </location>
</feature>
<dbReference type="Proteomes" id="UP001285441">
    <property type="component" value="Unassembled WGS sequence"/>
</dbReference>
<feature type="compositionally biased region" description="Pro residues" evidence="1">
    <location>
        <begin position="107"/>
        <end position="125"/>
    </location>
</feature>
<gene>
    <name evidence="3" type="ORF">B0H63DRAFT_118755</name>
</gene>
<accession>A0AAE0P009</accession>
<feature type="region of interest" description="Disordered" evidence="1">
    <location>
        <begin position="19"/>
        <end position="305"/>
    </location>
</feature>
<dbReference type="InterPro" id="IPR002931">
    <property type="entry name" value="Transglutaminase-like"/>
</dbReference>
<feature type="compositionally biased region" description="Pro residues" evidence="1">
    <location>
        <begin position="27"/>
        <end position="43"/>
    </location>
</feature>
<feature type="compositionally biased region" description="Pro residues" evidence="1">
    <location>
        <begin position="192"/>
        <end position="207"/>
    </location>
</feature>
<evidence type="ECO:0000313" key="4">
    <source>
        <dbReference type="Proteomes" id="UP001285441"/>
    </source>
</evidence>
<keyword evidence="4" id="KW-1185">Reference proteome</keyword>
<sequence length="682" mass="74474">MAEVEEPQFNTLKERIEALNRQKNFKAPPPKAGKRAPPPPPPNRAATTIGISDQGQTVSSDSISAQKSPLIPPRPVRSVTEKGPPPLPRRKTGQENDTENDNGPRQLEPPPPLPGTPSSQPPPLPSRSSSQQQVQQFSPALPSRRPSAQTLPVRRNSNSSDISYISTVSSLSLNQTRSYGSNAPQDNQPVRRLPPPLEQAKLPPLPPSRRELEAKAREEKEAAARSPSLPPKSASGTPRVTDPPTLPPRLPSRPGRSPRVPQNEAPSPALPTRRLPPPANFLPKENGFSRPAGGGVALTPPVVPVSSRPTFEQIDAVASRAASAPPTPAGRDCLICRDFSAPDAIAAQHPIHSLPRQDPVGYLAYHLCSPFPSHTDKARAIFTWCHHNIAYDVEGFFGRCIPRGQTPAEMIFSGKAVCEGYARVFEAVAQRAGLEVIVICGHGKGYGFTPVEPGRPPPPKKPTGHAWNAVRIDGDEWKIIDACWGAGALSDKKYNKRFAPEMFCLSNELIGLKHFPEDPKYFFRSDGRVPTWEEYIIGPANGAEMATWYSGGTDEGLSEFTFTPREKKISIYSGQVVRFQFSKICEHWLPEKHGKGKQMLFAIKIHGLDGRKDDLVCMDHNGIWFWCDIPARDLGAPGQSISLLGFDTLDGQSARGVSKAEFERKKGRCGYSMVGIAAWDLV</sequence>
<dbReference type="SUPFAM" id="SSF54001">
    <property type="entry name" value="Cysteine proteinases"/>
    <property type="match status" value="1"/>
</dbReference>
<dbReference type="PANTHER" id="PTHR46333:SF5">
    <property type="entry name" value="TRANSGLUTAMINASE-LIKE DOMAIN-CONTAINING PROTEIN"/>
    <property type="match status" value="1"/>
</dbReference>
<reference evidence="3" key="2">
    <citation type="submission" date="2023-06" db="EMBL/GenBank/DDBJ databases">
        <authorList>
            <consortium name="Lawrence Berkeley National Laboratory"/>
            <person name="Haridas S."/>
            <person name="Hensen N."/>
            <person name="Bonometti L."/>
            <person name="Westerberg I."/>
            <person name="Brannstrom I.O."/>
            <person name="Guillou S."/>
            <person name="Cros-Aarteil S."/>
            <person name="Calhoun S."/>
            <person name="Kuo A."/>
            <person name="Mondo S."/>
            <person name="Pangilinan J."/>
            <person name="Riley R."/>
            <person name="LaButti K."/>
            <person name="Andreopoulos B."/>
            <person name="Lipzen A."/>
            <person name="Chen C."/>
            <person name="Yanf M."/>
            <person name="Daum C."/>
            <person name="Ng V."/>
            <person name="Clum A."/>
            <person name="Steindorff A."/>
            <person name="Ohm R."/>
            <person name="Martin F."/>
            <person name="Silar P."/>
            <person name="Natvig D."/>
            <person name="Lalanne C."/>
            <person name="Gautier V."/>
            <person name="Ament-velasquez S.L."/>
            <person name="Kruys A."/>
            <person name="Hutchinson M.I."/>
            <person name="Powell A.J."/>
            <person name="Barry K."/>
            <person name="Miller A.N."/>
            <person name="Grigoriev I.V."/>
            <person name="Debuchy R."/>
            <person name="Gladieux P."/>
            <person name="Thoren M.H."/>
            <person name="Johannesson H."/>
        </authorList>
    </citation>
    <scope>NUCLEOTIDE SEQUENCE</scope>
    <source>
        <strain evidence="3">CBS 232.78</strain>
    </source>
</reference>
<dbReference type="PANTHER" id="PTHR46333">
    <property type="entry name" value="CYTOKINESIS PROTEIN 3"/>
    <property type="match status" value="1"/>
</dbReference>
<comment type="caution">
    <text evidence="3">The sequence shown here is derived from an EMBL/GenBank/DDBJ whole genome shotgun (WGS) entry which is preliminary data.</text>
</comment>